<feature type="domain" description="PRC-barrel" evidence="7">
    <location>
        <begin position="99"/>
        <end position="171"/>
    </location>
</feature>
<dbReference type="Proteomes" id="UP000050416">
    <property type="component" value="Unassembled WGS sequence"/>
</dbReference>
<keyword evidence="2 5" id="KW-0690">Ribosome biogenesis</keyword>
<dbReference type="InterPro" id="IPR027275">
    <property type="entry name" value="PRC-brl_dom"/>
</dbReference>
<keyword evidence="1 5" id="KW-0963">Cytoplasm</keyword>
<comment type="subunit">
    <text evidence="5">Binds ribosomal protein uS19.</text>
</comment>
<dbReference type="InterPro" id="IPR009000">
    <property type="entry name" value="Transl_B-barrel_sf"/>
</dbReference>
<dbReference type="GO" id="GO:0005840">
    <property type="term" value="C:ribosome"/>
    <property type="evidence" value="ECO:0007669"/>
    <property type="project" value="InterPro"/>
</dbReference>
<dbReference type="Pfam" id="PF01782">
    <property type="entry name" value="RimM"/>
    <property type="match status" value="1"/>
</dbReference>
<evidence type="ECO:0000256" key="4">
    <source>
        <dbReference type="ARBA" id="ARBA00023186"/>
    </source>
</evidence>
<dbReference type="SUPFAM" id="SSF50346">
    <property type="entry name" value="PRC-barrel domain"/>
    <property type="match status" value="1"/>
</dbReference>
<dbReference type="PANTHER" id="PTHR33692">
    <property type="entry name" value="RIBOSOME MATURATION FACTOR RIMM"/>
    <property type="match status" value="1"/>
</dbReference>
<accession>A0A0P8B5E0</accession>
<proteinExistence type="inferred from homology"/>
<dbReference type="InterPro" id="IPR002676">
    <property type="entry name" value="RimM_N"/>
</dbReference>
<evidence type="ECO:0000256" key="5">
    <source>
        <dbReference type="HAMAP-Rule" id="MF_00014"/>
    </source>
</evidence>
<dbReference type="GO" id="GO:0005737">
    <property type="term" value="C:cytoplasm"/>
    <property type="evidence" value="ECO:0007669"/>
    <property type="project" value="UniProtKB-SubCell"/>
</dbReference>
<dbReference type="SUPFAM" id="SSF50447">
    <property type="entry name" value="Translation proteins"/>
    <property type="match status" value="1"/>
</dbReference>
<evidence type="ECO:0000256" key="3">
    <source>
        <dbReference type="ARBA" id="ARBA00022552"/>
    </source>
</evidence>
<dbReference type="HAMAP" id="MF_00014">
    <property type="entry name" value="Ribosome_mat_RimM"/>
    <property type="match status" value="1"/>
</dbReference>
<feature type="domain" description="RimM N-terminal" evidence="6">
    <location>
        <begin position="10"/>
        <end position="91"/>
    </location>
</feature>
<evidence type="ECO:0000313" key="8">
    <source>
        <dbReference type="EMBL" id="KPQ28831.1"/>
    </source>
</evidence>
<name>A0A0P8B5E0_9GAMM</name>
<protein>
    <recommendedName>
        <fullName evidence="5">Ribosome maturation factor RimM</fullName>
    </recommendedName>
</protein>
<comment type="function">
    <text evidence="5">An accessory protein needed during the final step in the assembly of 30S ribosomal subunit, possibly for assembly of the head region. Essential for efficient processing of 16S rRNA. May be needed both before and after RbfA during the maturation of 16S rRNA. It has affinity for free ribosomal 30S subunits but not for 70S ribosomes.</text>
</comment>
<comment type="domain">
    <text evidence="5">The PRC barrel domain binds ribosomal protein uS19.</text>
</comment>
<dbReference type="AlphaFoldDB" id="A0A0P8B5E0"/>
<keyword evidence="3 5" id="KW-0698">rRNA processing</keyword>
<comment type="subcellular location">
    <subcellularLocation>
        <location evidence="5">Cytoplasm</location>
    </subcellularLocation>
</comment>
<dbReference type="OrthoDB" id="9783509at2"/>
<reference evidence="8 9" key="1">
    <citation type="submission" date="2015-09" db="EMBL/GenBank/DDBJ databases">
        <title>Identification and resolution of microdiversity through metagenomic sequencing of parallel consortia.</title>
        <authorList>
            <person name="Nelson W.C."/>
            <person name="Romine M.F."/>
            <person name="Lindemann S.R."/>
        </authorList>
    </citation>
    <scope>NUCLEOTIDE SEQUENCE [LARGE SCALE GENOMIC DNA]</scope>
    <source>
        <strain evidence="8">HL-55</strain>
    </source>
</reference>
<dbReference type="GO" id="GO:0006364">
    <property type="term" value="P:rRNA processing"/>
    <property type="evidence" value="ECO:0007669"/>
    <property type="project" value="UniProtKB-UniRule"/>
</dbReference>
<dbReference type="EMBL" id="LJZQ01000011">
    <property type="protein sequence ID" value="KPQ28831.1"/>
    <property type="molecule type" value="Genomic_DNA"/>
</dbReference>
<sequence>MTQHSSQETVIGQITSVFGVKGWLKVFSHTDPREGILNYRDWTLVLDGKRIPVKLEEGRRQGQGIVVRLKGLNDRELARTYSGAEIRVPTEELAELPAGEYYWYQLEGLDVFTVEDEYLGKVHHLLETGANDVLVVHATPDSIDQRERLIPYLPDQVVMSVDLSSTRMVVDWDPEY</sequence>
<evidence type="ECO:0000313" key="9">
    <source>
        <dbReference type="Proteomes" id="UP000050416"/>
    </source>
</evidence>
<dbReference type="GO" id="GO:0043022">
    <property type="term" value="F:ribosome binding"/>
    <property type="evidence" value="ECO:0007669"/>
    <property type="project" value="InterPro"/>
</dbReference>
<dbReference type="InterPro" id="IPR011033">
    <property type="entry name" value="PRC_barrel-like_sf"/>
</dbReference>
<dbReference type="PANTHER" id="PTHR33692:SF1">
    <property type="entry name" value="RIBOSOME MATURATION FACTOR RIMM"/>
    <property type="match status" value="1"/>
</dbReference>
<organism evidence="8 9">
    <name type="scientific">Marinobacter excellens HL-55</name>
    <dbReference type="NCBI Taxonomy" id="1305731"/>
    <lineage>
        <taxon>Bacteria</taxon>
        <taxon>Pseudomonadati</taxon>
        <taxon>Pseudomonadota</taxon>
        <taxon>Gammaproteobacteria</taxon>
        <taxon>Pseudomonadales</taxon>
        <taxon>Marinobacteraceae</taxon>
        <taxon>Marinobacter</taxon>
    </lineage>
</organism>
<comment type="caution">
    <text evidence="8">The sequence shown here is derived from an EMBL/GenBank/DDBJ whole genome shotgun (WGS) entry which is preliminary data.</text>
</comment>
<comment type="similarity">
    <text evidence="5">Belongs to the RimM family.</text>
</comment>
<evidence type="ECO:0000259" key="6">
    <source>
        <dbReference type="Pfam" id="PF01782"/>
    </source>
</evidence>
<gene>
    <name evidence="5 8" type="primary">rimM</name>
    <name evidence="8" type="ORF">HLUCCX14_09020</name>
</gene>
<dbReference type="GO" id="GO:0042274">
    <property type="term" value="P:ribosomal small subunit biogenesis"/>
    <property type="evidence" value="ECO:0007669"/>
    <property type="project" value="UniProtKB-UniRule"/>
</dbReference>
<evidence type="ECO:0000259" key="7">
    <source>
        <dbReference type="Pfam" id="PF05239"/>
    </source>
</evidence>
<dbReference type="PATRIC" id="fig|1305731.5.peg.147"/>
<dbReference type="Gene3D" id="2.40.30.60">
    <property type="entry name" value="RimM"/>
    <property type="match status" value="1"/>
</dbReference>
<dbReference type="InterPro" id="IPR011961">
    <property type="entry name" value="RimM"/>
</dbReference>
<dbReference type="Gene3D" id="2.30.30.240">
    <property type="entry name" value="PRC-barrel domain"/>
    <property type="match status" value="1"/>
</dbReference>
<dbReference type="Pfam" id="PF05239">
    <property type="entry name" value="PRC"/>
    <property type="match status" value="1"/>
</dbReference>
<dbReference type="NCBIfam" id="TIGR02273">
    <property type="entry name" value="16S_RimM"/>
    <property type="match status" value="1"/>
</dbReference>
<dbReference type="STRING" id="1305731.GCA_000934705_02076"/>
<keyword evidence="4 5" id="KW-0143">Chaperone</keyword>
<evidence type="ECO:0000256" key="2">
    <source>
        <dbReference type="ARBA" id="ARBA00022517"/>
    </source>
</evidence>
<evidence type="ECO:0000256" key="1">
    <source>
        <dbReference type="ARBA" id="ARBA00022490"/>
    </source>
</evidence>
<dbReference type="InterPro" id="IPR036976">
    <property type="entry name" value="RimM_N_sf"/>
</dbReference>